<dbReference type="Proteomes" id="UP001595616">
    <property type="component" value="Unassembled WGS sequence"/>
</dbReference>
<reference evidence="2" key="1">
    <citation type="journal article" date="2019" name="Int. J. Syst. Evol. Microbiol.">
        <title>The Global Catalogue of Microorganisms (GCM) 10K type strain sequencing project: providing services to taxonomists for standard genome sequencing and annotation.</title>
        <authorList>
            <consortium name="The Broad Institute Genomics Platform"/>
            <consortium name="The Broad Institute Genome Sequencing Center for Infectious Disease"/>
            <person name="Wu L."/>
            <person name="Ma J."/>
        </authorList>
    </citation>
    <scope>NUCLEOTIDE SEQUENCE [LARGE SCALE GENOMIC DNA]</scope>
    <source>
        <strain evidence="2">CECT 7956</strain>
    </source>
</reference>
<organism evidence="1 2">
    <name type="scientific">Lacihabitans lacunae</name>
    <dbReference type="NCBI Taxonomy" id="1028214"/>
    <lineage>
        <taxon>Bacteria</taxon>
        <taxon>Pseudomonadati</taxon>
        <taxon>Bacteroidota</taxon>
        <taxon>Cytophagia</taxon>
        <taxon>Cytophagales</taxon>
        <taxon>Leadbetterellaceae</taxon>
        <taxon>Lacihabitans</taxon>
    </lineage>
</organism>
<dbReference type="RefSeq" id="WP_379837489.1">
    <property type="nucleotide sequence ID" value="NZ_JBHRYQ010000001.1"/>
</dbReference>
<keyword evidence="2" id="KW-1185">Reference proteome</keyword>
<sequence>MATPKLKATRVSPNIKKFFDKIIEPKTAFFRGFHLGIETKEIKTKEKFKLFEKDSDHVGYSYETSNFEMVDILYFEDVFKRLHKIHVDIYMNDEKTSGELYGLFYAHFEEAHGTPKKYKDQQVFVSEEYGTVRLTHIISSVEHGISIEFSK</sequence>
<accession>A0ABV7YXI7</accession>
<protein>
    <submittedName>
        <fullName evidence="1">Uncharacterized protein</fullName>
    </submittedName>
</protein>
<comment type="caution">
    <text evidence="1">The sequence shown here is derived from an EMBL/GenBank/DDBJ whole genome shotgun (WGS) entry which is preliminary data.</text>
</comment>
<dbReference type="EMBL" id="JBHRYQ010000001">
    <property type="protein sequence ID" value="MFC3810938.1"/>
    <property type="molecule type" value="Genomic_DNA"/>
</dbReference>
<name>A0ABV7YXI7_9BACT</name>
<gene>
    <name evidence="1" type="ORF">ACFOOI_09760</name>
</gene>
<evidence type="ECO:0000313" key="1">
    <source>
        <dbReference type="EMBL" id="MFC3810938.1"/>
    </source>
</evidence>
<proteinExistence type="predicted"/>
<evidence type="ECO:0000313" key="2">
    <source>
        <dbReference type="Proteomes" id="UP001595616"/>
    </source>
</evidence>